<dbReference type="AlphaFoldDB" id="A0A2S1SHL0"/>
<feature type="compositionally biased region" description="Basic and acidic residues" evidence="1">
    <location>
        <begin position="73"/>
        <end position="82"/>
    </location>
</feature>
<dbReference type="EMBL" id="CP029187">
    <property type="protein sequence ID" value="AWI25898.1"/>
    <property type="molecule type" value="Genomic_DNA"/>
</dbReference>
<evidence type="ECO:0000256" key="1">
    <source>
        <dbReference type="SAM" id="MobiDB-lite"/>
    </source>
</evidence>
<feature type="compositionally biased region" description="Polar residues" evidence="1">
    <location>
        <begin position="106"/>
        <end position="137"/>
    </location>
</feature>
<dbReference type="KEGG" id="fpal:HYN49_08285"/>
<evidence type="ECO:0000313" key="2">
    <source>
        <dbReference type="EMBL" id="AWI25898.1"/>
    </source>
</evidence>
<dbReference type="RefSeq" id="WP_108903682.1">
    <property type="nucleotide sequence ID" value="NZ_CP029187.1"/>
</dbReference>
<name>A0A2S1SHL0_9FLAO</name>
<protein>
    <submittedName>
        <fullName evidence="2">Uncharacterized protein</fullName>
    </submittedName>
</protein>
<accession>A0A2S1SHL0</accession>
<sequence length="254" mass="27865">MKKVLISTFLITAIGFLTALGLLKAIKIIYAGKPQTHTTNESANQKINTLPSPNKGDSARPDSGNPSKSIDSTVEKIPDTKKPNPTKKPANKHNNSSAGGKVVRNQEPSTVINEVSTGKTGNNTESSEKGNASQAEVNENKPEIKPETIIQVEKANKLPKQELQFTKTGGKIRFNSKSFSDKNQLPIRKSADPESPEVGDFFSEIKGKTSLKYLSKSTEKVKIDNMEDYWYKIPLKDGGVGFVFGYYLIDFKSL</sequence>
<feature type="region of interest" description="Disordered" evidence="1">
    <location>
        <begin position="37"/>
        <end position="147"/>
    </location>
</feature>
<evidence type="ECO:0000313" key="3">
    <source>
        <dbReference type="Proteomes" id="UP000244937"/>
    </source>
</evidence>
<feature type="compositionally biased region" description="Polar residues" evidence="1">
    <location>
        <begin position="37"/>
        <end position="52"/>
    </location>
</feature>
<feature type="region of interest" description="Disordered" evidence="1">
    <location>
        <begin position="176"/>
        <end position="198"/>
    </location>
</feature>
<gene>
    <name evidence="2" type="ORF">HYN49_08285</name>
</gene>
<proteinExistence type="predicted"/>
<organism evidence="2 3">
    <name type="scientific">Flavobacterium pallidum</name>
    <dbReference type="NCBI Taxonomy" id="2172098"/>
    <lineage>
        <taxon>Bacteria</taxon>
        <taxon>Pseudomonadati</taxon>
        <taxon>Bacteroidota</taxon>
        <taxon>Flavobacteriia</taxon>
        <taxon>Flavobacteriales</taxon>
        <taxon>Flavobacteriaceae</taxon>
        <taxon>Flavobacterium</taxon>
    </lineage>
</organism>
<keyword evidence="3" id="KW-1185">Reference proteome</keyword>
<dbReference type="Proteomes" id="UP000244937">
    <property type="component" value="Chromosome"/>
</dbReference>
<reference evidence="2 3" key="1">
    <citation type="submission" date="2018-05" db="EMBL/GenBank/DDBJ databases">
        <title>Genome sequencing of Flavobacterium sp. HYN0049.</title>
        <authorList>
            <person name="Yi H."/>
            <person name="Baek C."/>
        </authorList>
    </citation>
    <scope>NUCLEOTIDE SEQUENCE [LARGE SCALE GENOMIC DNA]</scope>
    <source>
        <strain evidence="2 3">HYN0049</strain>
    </source>
</reference>